<dbReference type="AlphaFoldDB" id="A0A7I7JRS5"/>
<proteinExistence type="predicted"/>
<gene>
    <name evidence="3" type="ORF">MNVM_36170</name>
</gene>
<dbReference type="InterPro" id="IPR047650">
    <property type="entry name" value="Transpos_IS110"/>
</dbReference>
<dbReference type="GO" id="GO:0003677">
    <property type="term" value="F:DNA binding"/>
    <property type="evidence" value="ECO:0007669"/>
    <property type="project" value="InterPro"/>
</dbReference>
<dbReference type="NCBIfam" id="NF033542">
    <property type="entry name" value="transpos_IS110"/>
    <property type="match status" value="1"/>
</dbReference>
<dbReference type="PANTHER" id="PTHR33055:SF15">
    <property type="entry name" value="TRANSPOSASE-RELATED"/>
    <property type="match status" value="1"/>
</dbReference>
<dbReference type="Pfam" id="PF01548">
    <property type="entry name" value="DEDD_Tnp_IS110"/>
    <property type="match status" value="1"/>
</dbReference>
<feature type="domain" description="Transposase IS110-like N-terminal" evidence="1">
    <location>
        <begin position="9"/>
        <end position="155"/>
    </location>
</feature>
<evidence type="ECO:0000259" key="1">
    <source>
        <dbReference type="Pfam" id="PF01548"/>
    </source>
</evidence>
<dbReference type="RefSeq" id="WP_193465387.1">
    <property type="nucleotide sequence ID" value="NZ_AP022562.1"/>
</dbReference>
<keyword evidence="4" id="KW-1185">Reference proteome</keyword>
<feature type="domain" description="Transposase IS116/IS110/IS902 C-terminal" evidence="2">
    <location>
        <begin position="254"/>
        <end position="339"/>
    </location>
</feature>
<dbReference type="GO" id="GO:0004803">
    <property type="term" value="F:transposase activity"/>
    <property type="evidence" value="ECO:0007669"/>
    <property type="project" value="InterPro"/>
</dbReference>
<dbReference type="Pfam" id="PF02371">
    <property type="entry name" value="Transposase_20"/>
    <property type="match status" value="1"/>
</dbReference>
<reference evidence="3 4" key="1">
    <citation type="journal article" date="2019" name="Emerg. Microbes Infect.">
        <title>Comprehensive subspecies identification of 175 nontuberculous mycobacteria species based on 7547 genomic profiles.</title>
        <authorList>
            <person name="Matsumoto Y."/>
            <person name="Kinjo T."/>
            <person name="Motooka D."/>
            <person name="Nabeya D."/>
            <person name="Jung N."/>
            <person name="Uechi K."/>
            <person name="Horii T."/>
            <person name="Iida T."/>
            <person name="Fujita J."/>
            <person name="Nakamura S."/>
        </authorList>
    </citation>
    <scope>NUCLEOTIDE SEQUENCE [LARGE SCALE GENOMIC DNA]</scope>
    <source>
        <strain evidence="3 4">JCM 6391</strain>
    </source>
</reference>
<dbReference type="KEGG" id="mnm:MNVM_36170"/>
<evidence type="ECO:0000313" key="4">
    <source>
        <dbReference type="Proteomes" id="UP000466997"/>
    </source>
</evidence>
<accession>A0A7I7JRS5</accession>
<protein>
    <submittedName>
        <fullName evidence="3">IS110 family transposase</fullName>
    </submittedName>
</protein>
<name>A0A7I7JRS5_9MYCO</name>
<dbReference type="EMBL" id="AP022562">
    <property type="protein sequence ID" value="BBX14536.1"/>
    <property type="molecule type" value="Genomic_DNA"/>
</dbReference>
<dbReference type="Proteomes" id="UP000466997">
    <property type="component" value="Chromosome"/>
</dbReference>
<organism evidence="3 4">
    <name type="scientific">Mycobacterium novum</name>
    <dbReference type="NCBI Taxonomy" id="2492438"/>
    <lineage>
        <taxon>Bacteria</taxon>
        <taxon>Bacillati</taxon>
        <taxon>Actinomycetota</taxon>
        <taxon>Actinomycetes</taxon>
        <taxon>Mycobacteriales</taxon>
        <taxon>Mycobacteriaceae</taxon>
        <taxon>Mycobacterium</taxon>
    </lineage>
</organism>
<sequence>MEVIHSRCAGLDVSKKDAKACIRVQGRGRRGTSTTVSRWGSTTSEILALREHLIAEQVSCVVIESTSVYWKPFYYLLEDGLEVILVNAKSVRNVPGRKTDVSDAMWLADLGAHGLVRASFVPPEPIRVLRDLTRTRTVITRARTKEIQRLEKLLEDSGIKLSAVASNIVGVSGRAMLEALIAGQRDPAVLADLARQRLREKIPTLTEALHGRFSDHHAFMARLYLDRIDAHSAGIDRLDERIEEVVKPFQYARELLMSIPGFSRIVADVFIAETGADMSVFPTAGHLASWAGVVPGCNESAGRVKSTTTRPGNRHLKAALGVAALSAARSKNTYYSARYRRIAGRRRSPQKRRNADRTSGSPSGMIALVAIEHKMLTDAYNMLLNGAFYHDPGLDYYTRHQPAKTKAKAIKQLESLGYSVTLEPLTDIA</sequence>
<dbReference type="GO" id="GO:0006313">
    <property type="term" value="P:DNA transposition"/>
    <property type="evidence" value="ECO:0007669"/>
    <property type="project" value="InterPro"/>
</dbReference>
<dbReference type="PANTHER" id="PTHR33055">
    <property type="entry name" value="TRANSPOSASE FOR INSERTION SEQUENCE ELEMENT IS1111A"/>
    <property type="match status" value="1"/>
</dbReference>
<evidence type="ECO:0000259" key="2">
    <source>
        <dbReference type="Pfam" id="PF02371"/>
    </source>
</evidence>
<evidence type="ECO:0000313" key="3">
    <source>
        <dbReference type="EMBL" id="BBX14536.1"/>
    </source>
</evidence>
<dbReference type="InterPro" id="IPR003346">
    <property type="entry name" value="Transposase_20"/>
</dbReference>
<dbReference type="InterPro" id="IPR002525">
    <property type="entry name" value="Transp_IS110-like_N"/>
</dbReference>